<evidence type="ECO:0000256" key="1">
    <source>
        <dbReference type="ARBA" id="ARBA00022630"/>
    </source>
</evidence>
<dbReference type="EMBL" id="VMSO01000001">
    <property type="protein sequence ID" value="KAA8502883.1"/>
    <property type="molecule type" value="Genomic_DNA"/>
</dbReference>
<dbReference type="AlphaFoldDB" id="A0A5M9I1Q3"/>
<dbReference type="Proteomes" id="UP000322025">
    <property type="component" value="Unassembled WGS sequence"/>
</dbReference>
<sequence>MPTTSAPGLVRNGLAAIIRSAILSSDMIVFATPLYYYGMSAQLKIAVDRFCAYNSSITRKKMKSALLAVAWNSDNWTFDSLESHYRTLVRYLHFDDQGMVLGRGCGSPGMTRNTEYPEKAYELGRSL</sequence>
<protein>
    <submittedName>
        <fullName evidence="5">Flavodoxin family protein</fullName>
    </submittedName>
</protein>
<comment type="caution">
    <text evidence="5">The sequence shown here is derived from an EMBL/GenBank/DDBJ whole genome shotgun (WGS) entry which is preliminary data.</text>
</comment>
<keyword evidence="2" id="KW-0288">FMN</keyword>
<evidence type="ECO:0000256" key="3">
    <source>
        <dbReference type="SAM" id="Phobius"/>
    </source>
</evidence>
<dbReference type="OrthoDB" id="9805976at2"/>
<dbReference type="PANTHER" id="PTHR43278:SF4">
    <property type="entry name" value="NAD(P)H-DEPENDENT FMN-CONTAINING OXIDOREDUCTASE YWQN-RELATED"/>
    <property type="match status" value="1"/>
</dbReference>
<dbReference type="InterPro" id="IPR003680">
    <property type="entry name" value="Flavodoxin_fold"/>
</dbReference>
<accession>A0A5M9I1Q3</accession>
<keyword evidence="3" id="KW-0472">Membrane</keyword>
<evidence type="ECO:0000313" key="6">
    <source>
        <dbReference type="Proteomes" id="UP000322025"/>
    </source>
</evidence>
<keyword evidence="3" id="KW-1133">Transmembrane helix</keyword>
<dbReference type="Gene3D" id="3.40.50.360">
    <property type="match status" value="1"/>
</dbReference>
<evidence type="ECO:0000259" key="4">
    <source>
        <dbReference type="Pfam" id="PF02525"/>
    </source>
</evidence>
<reference evidence="5" key="1">
    <citation type="submission" date="2019-07" db="EMBL/GenBank/DDBJ databases">
        <authorList>
            <person name="Wongkuna S."/>
            <person name="Scaria J."/>
        </authorList>
    </citation>
    <scope>NUCLEOTIDE SEQUENCE [LARGE SCALE GENOMIC DNA]</scope>
    <source>
        <strain evidence="5">SW178</strain>
    </source>
</reference>
<dbReference type="InterPro" id="IPR029039">
    <property type="entry name" value="Flavoprotein-like_sf"/>
</dbReference>
<dbReference type="PANTHER" id="PTHR43278">
    <property type="entry name" value="NAD(P)H-DEPENDENT FMN-CONTAINING OXIDOREDUCTASE YWQN-RELATED"/>
    <property type="match status" value="1"/>
</dbReference>
<feature type="transmembrane region" description="Helical" evidence="3">
    <location>
        <begin position="16"/>
        <end position="37"/>
    </location>
</feature>
<dbReference type="Pfam" id="PF02525">
    <property type="entry name" value="Flavodoxin_2"/>
    <property type="match status" value="1"/>
</dbReference>
<organism evidence="5 6">
    <name type="scientific">Mediterraneibacter catenae</name>
    <dbReference type="NCBI Taxonomy" id="2594882"/>
    <lineage>
        <taxon>Bacteria</taxon>
        <taxon>Bacillati</taxon>
        <taxon>Bacillota</taxon>
        <taxon>Clostridia</taxon>
        <taxon>Lachnospirales</taxon>
        <taxon>Lachnospiraceae</taxon>
        <taxon>Mediterraneibacter</taxon>
    </lineage>
</organism>
<keyword evidence="3" id="KW-0812">Transmembrane</keyword>
<keyword evidence="1" id="KW-0285">Flavoprotein</keyword>
<evidence type="ECO:0000313" key="5">
    <source>
        <dbReference type="EMBL" id="KAA8502883.1"/>
    </source>
</evidence>
<keyword evidence="6" id="KW-1185">Reference proteome</keyword>
<evidence type="ECO:0000256" key="2">
    <source>
        <dbReference type="ARBA" id="ARBA00022643"/>
    </source>
</evidence>
<proteinExistence type="predicted"/>
<dbReference type="InterPro" id="IPR051796">
    <property type="entry name" value="ISF_SsuE-like"/>
</dbReference>
<feature type="domain" description="Flavodoxin-like fold" evidence="4">
    <location>
        <begin position="20"/>
        <end position="106"/>
    </location>
</feature>
<gene>
    <name evidence="5" type="ORF">FNY66_01100</name>
</gene>
<name>A0A5M9I1Q3_9FIRM</name>
<dbReference type="SUPFAM" id="SSF52218">
    <property type="entry name" value="Flavoproteins"/>
    <property type="match status" value="1"/>
</dbReference>